<keyword evidence="2" id="KW-1185">Reference proteome</keyword>
<dbReference type="Proteomes" id="UP000186601">
    <property type="component" value="Unassembled WGS sequence"/>
</dbReference>
<reference evidence="1 2" key="1">
    <citation type="submission" date="2018-02" db="EMBL/GenBank/DDBJ databases">
        <title>Genome sequence of the basidiomycete white-rot fungus Phlebia centrifuga.</title>
        <authorList>
            <person name="Granchi Z."/>
            <person name="Peng M."/>
            <person name="de Vries R.P."/>
            <person name="Hilden K."/>
            <person name="Makela M.R."/>
            <person name="Grigoriev I."/>
            <person name="Riley R."/>
        </authorList>
    </citation>
    <scope>NUCLEOTIDE SEQUENCE [LARGE SCALE GENOMIC DNA]</scope>
    <source>
        <strain evidence="1 2">FBCC195</strain>
    </source>
</reference>
<proteinExistence type="predicted"/>
<comment type="caution">
    <text evidence="1">The sequence shown here is derived from an EMBL/GenBank/DDBJ whole genome shotgun (WGS) entry which is preliminary data.</text>
</comment>
<protein>
    <submittedName>
        <fullName evidence="1">Uncharacterized protein</fullName>
    </submittedName>
</protein>
<gene>
    <name evidence="1" type="ORF">PHLCEN_2v65</name>
</gene>
<evidence type="ECO:0000313" key="1">
    <source>
        <dbReference type="EMBL" id="PSS38085.1"/>
    </source>
</evidence>
<dbReference type="EMBL" id="MLYV02000005">
    <property type="protein sequence ID" value="PSS38085.1"/>
    <property type="molecule type" value="Genomic_DNA"/>
</dbReference>
<sequence>MEKVDGGYHISYTRDFDTSHNFLFTPTANKLQKSEVHLETIAIDLSPRDLIIAAMTRDWKKSDTLASRLPDLQKVIWGFESRKDMLRFVNKIVDTQMENLRDAGKLRYAVLDYVTDRWMRVSPASDKLERTYEYLSQFISGI</sequence>
<name>A0A2R6S746_9APHY</name>
<organism evidence="1 2">
    <name type="scientific">Hermanssonia centrifuga</name>
    <dbReference type="NCBI Taxonomy" id="98765"/>
    <lineage>
        <taxon>Eukaryota</taxon>
        <taxon>Fungi</taxon>
        <taxon>Dikarya</taxon>
        <taxon>Basidiomycota</taxon>
        <taxon>Agaricomycotina</taxon>
        <taxon>Agaricomycetes</taxon>
        <taxon>Polyporales</taxon>
        <taxon>Meruliaceae</taxon>
        <taxon>Hermanssonia</taxon>
    </lineage>
</organism>
<accession>A0A2R6S746</accession>
<dbReference type="AlphaFoldDB" id="A0A2R6S746"/>
<evidence type="ECO:0000313" key="2">
    <source>
        <dbReference type="Proteomes" id="UP000186601"/>
    </source>
</evidence>